<keyword evidence="7" id="KW-1185">Reference proteome</keyword>
<sequence length="971" mass="107090">MTFYSLKKLLLIPLIFITSFVLAQSPIHVAGSPTITATTSGSWSNPSTWGGNLPQDDARILIPANITVTVDGKISQEFKSIRIASQGKLQYATNVNTELRTEYLVSEMGASFEIGTSATPIASNVKANLVFAWRGGTTKTQDNNRFAPGAVLMGPVRMQGATKTSWTTLGVHPSAGTNQLTLDTTPTGWKVDDKLVVAGTDINDYKSDELVTINSISGNTVTLKNTLTKSHQPPTELANSVDVHVSNNTRNIVISSENPSVTALDGTDGYGKPRGHIMFMHNPNVQIRYVETQNLGRTDKTLELDDWSVPEEGAEGQPNPRFSTTVPYPAGASRNPRGRYSIHFHRSLGRKNDGSTTLNMTQAIVEGCVVNNDPGWAYVNHSSNVDFNNNVSYNVVGSAYSTEAGDELGIFRNNIAIRTYNPNEPLNLGRPAGGTLGIHGGRTDGLTDAREGISDFAHQGDGFWLHSCGVTLEGNVVSGASGHAYIYWTEGLWESLLGRPQMQHYIDEYVPQSKYPEQHAELTAHVAANPTWLFDVWYVFPRPFKNNIGYTVAQGFRGDYIMTEFHENGNSASNEYNMMPPNYRNSMNLVIENTLLWGIRRTGMQFETCAQITLKNNKVYGYGANTGLAPWNPNPNPYPGRLEAEPHSIGVDLDNYHNTRSWIIENNIIAGWNGESQALTLPINAKVVVNGGTFDNSGTDILIREVNWAKGWDEKIVNNTESNTNPPYYINPTPTDLTTPWRTINIKGDIIFKNSNKNIVLDAQMHLVNNAGDSFALLHPDGSGVKMTAYFLLPDDIRLNFGSFNNTKLYFNEQDSNYIPVPTSDLLTPYLYPAENLFPERVTPNIYLNKSNSQLKNEFGSSFGGVITPSNAITHPMILGGKLLSNTLNNSDINIENNKCMIYPNPTSNYFSINQNEDVTIKIYSLQGTLIKRIRLMNNKVDISQLTSGVYLVQIINNNTGGICSKKIIKK</sequence>
<comment type="caution">
    <text evidence="6">The sequence shown here is derived from an EMBL/GenBank/DDBJ whole genome shotgun (WGS) entry which is preliminary data.</text>
</comment>
<evidence type="ECO:0000313" key="6">
    <source>
        <dbReference type="EMBL" id="OSY89521.1"/>
    </source>
</evidence>
<keyword evidence="2" id="KW-0325">Glycoprotein</keyword>
<feature type="signal peptide" evidence="4">
    <location>
        <begin position="1"/>
        <end position="23"/>
    </location>
</feature>
<dbReference type="AlphaFoldDB" id="A0A1Y2PHP2"/>
<proteinExistence type="predicted"/>
<dbReference type="RefSeq" id="WP_086029335.1">
    <property type="nucleotide sequence ID" value="NZ_LAPZ01000001.1"/>
</dbReference>
<accession>A0A1Y2PHP2</accession>
<gene>
    <name evidence="6" type="ORF">WH52_02485</name>
</gene>
<dbReference type="InterPro" id="IPR026444">
    <property type="entry name" value="Secre_tail"/>
</dbReference>
<feature type="domain" description="G8" evidence="5">
    <location>
        <begin position="47"/>
        <end position="171"/>
    </location>
</feature>
<evidence type="ECO:0000259" key="5">
    <source>
        <dbReference type="PROSITE" id="PS51484"/>
    </source>
</evidence>
<evidence type="ECO:0000256" key="3">
    <source>
        <dbReference type="SAM" id="MobiDB-lite"/>
    </source>
</evidence>
<dbReference type="EMBL" id="LAPZ01000001">
    <property type="protein sequence ID" value="OSY89521.1"/>
    <property type="molecule type" value="Genomic_DNA"/>
</dbReference>
<dbReference type="PROSITE" id="PS51484">
    <property type="entry name" value="G8"/>
    <property type="match status" value="1"/>
</dbReference>
<dbReference type="Pfam" id="PF24606">
    <property type="entry name" value="CEMIP_beta-hel"/>
    <property type="match status" value="1"/>
</dbReference>
<feature type="chain" id="PRO_5013096230" description="G8 domain-containing protein" evidence="4">
    <location>
        <begin position="24"/>
        <end position="971"/>
    </location>
</feature>
<dbReference type="NCBIfam" id="TIGR04183">
    <property type="entry name" value="Por_Secre_tail"/>
    <property type="match status" value="1"/>
</dbReference>
<dbReference type="OrthoDB" id="5477965at2"/>
<evidence type="ECO:0000256" key="1">
    <source>
        <dbReference type="ARBA" id="ARBA00022729"/>
    </source>
</evidence>
<protein>
    <recommendedName>
        <fullName evidence="5">G8 domain-containing protein</fullName>
    </recommendedName>
</protein>
<dbReference type="InterPro" id="IPR055401">
    <property type="entry name" value="CEMIP_beta-hel_dom"/>
</dbReference>
<reference evidence="6 7" key="1">
    <citation type="submission" date="2015-03" db="EMBL/GenBank/DDBJ databases">
        <title>Genome sequence of Tenacibaculum sp. S2-2, isolated from intestinal microbiota of sea cucumber, Apostichopus japonicas.</title>
        <authorList>
            <person name="Shao Z."/>
            <person name="Wang L."/>
            <person name="Li X."/>
        </authorList>
    </citation>
    <scope>NUCLEOTIDE SEQUENCE [LARGE SCALE GENOMIC DNA]</scope>
    <source>
        <strain evidence="6 7">S2-2</strain>
    </source>
</reference>
<dbReference type="SMART" id="SM01225">
    <property type="entry name" value="G8"/>
    <property type="match status" value="1"/>
</dbReference>
<dbReference type="InParanoid" id="A0A1Y2PHP2"/>
<keyword evidence="1 4" id="KW-0732">Signal</keyword>
<dbReference type="Pfam" id="PF18962">
    <property type="entry name" value="Por_Secre_tail"/>
    <property type="match status" value="1"/>
</dbReference>
<dbReference type="Pfam" id="PF10162">
    <property type="entry name" value="G8"/>
    <property type="match status" value="1"/>
</dbReference>
<dbReference type="Proteomes" id="UP000194221">
    <property type="component" value="Unassembled WGS sequence"/>
</dbReference>
<feature type="region of interest" description="Disordered" evidence="3">
    <location>
        <begin position="310"/>
        <end position="337"/>
    </location>
</feature>
<organism evidence="6 7">
    <name type="scientific">Tenacibaculum holothuriorum</name>
    <dbReference type="NCBI Taxonomy" id="1635173"/>
    <lineage>
        <taxon>Bacteria</taxon>
        <taxon>Pseudomonadati</taxon>
        <taxon>Bacteroidota</taxon>
        <taxon>Flavobacteriia</taxon>
        <taxon>Flavobacteriales</taxon>
        <taxon>Flavobacteriaceae</taxon>
        <taxon>Tenacibaculum</taxon>
    </lineage>
</organism>
<evidence type="ECO:0000256" key="2">
    <source>
        <dbReference type="ARBA" id="ARBA00023180"/>
    </source>
</evidence>
<name>A0A1Y2PHP2_9FLAO</name>
<evidence type="ECO:0000256" key="4">
    <source>
        <dbReference type="SAM" id="SignalP"/>
    </source>
</evidence>
<dbReference type="InterPro" id="IPR019316">
    <property type="entry name" value="G8_domain"/>
</dbReference>
<dbReference type="STRING" id="1635173.WH52_02485"/>
<evidence type="ECO:0000313" key="7">
    <source>
        <dbReference type="Proteomes" id="UP000194221"/>
    </source>
</evidence>